<dbReference type="OrthoDB" id="9798709at2"/>
<comment type="caution">
    <text evidence="2">The sequence shown here is derived from an EMBL/GenBank/DDBJ whole genome shotgun (WGS) entry which is preliminary data.</text>
</comment>
<reference evidence="2 3" key="1">
    <citation type="submission" date="2019-02" db="EMBL/GenBank/DDBJ databases">
        <title>Genomic Encyclopedia of Archaeal and Bacterial Type Strains, Phase II (KMG-II): from individual species to whole genera.</title>
        <authorList>
            <person name="Goeker M."/>
        </authorList>
    </citation>
    <scope>NUCLEOTIDE SEQUENCE [LARGE SCALE GENOMIC DNA]</scope>
    <source>
        <strain evidence="2 3">DSM 18101</strain>
    </source>
</reference>
<dbReference type="SUPFAM" id="SSF51182">
    <property type="entry name" value="RmlC-like cupins"/>
    <property type="match status" value="1"/>
</dbReference>
<evidence type="ECO:0000313" key="2">
    <source>
        <dbReference type="EMBL" id="RZU40911.1"/>
    </source>
</evidence>
<dbReference type="Gene3D" id="2.60.120.10">
    <property type="entry name" value="Jelly Rolls"/>
    <property type="match status" value="1"/>
</dbReference>
<keyword evidence="3" id="KW-1185">Reference proteome</keyword>
<dbReference type="InterPro" id="IPR011051">
    <property type="entry name" value="RmlC_Cupin_sf"/>
</dbReference>
<dbReference type="InterPro" id="IPR014710">
    <property type="entry name" value="RmlC-like_jellyroll"/>
</dbReference>
<feature type="domain" description="Cupin type-2" evidence="1">
    <location>
        <begin position="31"/>
        <end position="96"/>
    </location>
</feature>
<dbReference type="EMBL" id="SHKW01000001">
    <property type="protein sequence ID" value="RZU40911.1"/>
    <property type="molecule type" value="Genomic_DNA"/>
</dbReference>
<dbReference type="InterPro" id="IPR053146">
    <property type="entry name" value="QDO-like"/>
</dbReference>
<dbReference type="PANTHER" id="PTHR36440:SF1">
    <property type="entry name" value="PUTATIVE (AFU_ORTHOLOGUE AFUA_8G07350)-RELATED"/>
    <property type="match status" value="1"/>
</dbReference>
<name>A0A4Q7YUX6_9BACT</name>
<evidence type="ECO:0000313" key="3">
    <source>
        <dbReference type="Proteomes" id="UP000292958"/>
    </source>
</evidence>
<sequence>MKPIRTFNILGETLEILVDGSMTGGTSTTMIQTTPSGGGPPPHCHTREDETFTVLDGDFEILSEGEWRKATVGEIFFAPRGSVHTFRNAGTTTGRIAIFISPAGIERFFADLAGLTPAADMPRILELFSEYGLSLHHP</sequence>
<proteinExistence type="predicted"/>
<dbReference type="Proteomes" id="UP000292958">
    <property type="component" value="Unassembled WGS sequence"/>
</dbReference>
<gene>
    <name evidence="2" type="ORF">BDD14_2400</name>
</gene>
<dbReference type="Pfam" id="PF07883">
    <property type="entry name" value="Cupin_2"/>
    <property type="match status" value="1"/>
</dbReference>
<evidence type="ECO:0000259" key="1">
    <source>
        <dbReference type="Pfam" id="PF07883"/>
    </source>
</evidence>
<organism evidence="2 3">
    <name type="scientific">Edaphobacter modestus</name>
    <dbReference type="NCBI Taxonomy" id="388466"/>
    <lineage>
        <taxon>Bacteria</taxon>
        <taxon>Pseudomonadati</taxon>
        <taxon>Acidobacteriota</taxon>
        <taxon>Terriglobia</taxon>
        <taxon>Terriglobales</taxon>
        <taxon>Acidobacteriaceae</taxon>
        <taxon>Edaphobacter</taxon>
    </lineage>
</organism>
<protein>
    <submittedName>
        <fullName evidence="2">Cupin domain</fullName>
    </submittedName>
</protein>
<dbReference type="InterPro" id="IPR013096">
    <property type="entry name" value="Cupin_2"/>
</dbReference>
<dbReference type="AlphaFoldDB" id="A0A4Q7YUX6"/>
<dbReference type="RefSeq" id="WP_130418913.1">
    <property type="nucleotide sequence ID" value="NZ_SHKW01000001.1"/>
</dbReference>
<dbReference type="PANTHER" id="PTHR36440">
    <property type="entry name" value="PUTATIVE (AFU_ORTHOLOGUE AFUA_8G07350)-RELATED"/>
    <property type="match status" value="1"/>
</dbReference>
<accession>A0A4Q7YUX6</accession>